<keyword evidence="9" id="KW-0479">Metal-binding</keyword>
<dbReference type="InterPro" id="IPR050260">
    <property type="entry name" value="FAD-bd_OxRdtase"/>
</dbReference>
<keyword evidence="15" id="KW-1185">Reference proteome</keyword>
<evidence type="ECO:0000256" key="11">
    <source>
        <dbReference type="ARBA" id="ARBA00022982"/>
    </source>
</evidence>
<evidence type="ECO:0000256" key="8">
    <source>
        <dbReference type="ARBA" id="ARBA00022630"/>
    </source>
</evidence>
<dbReference type="InterPro" id="IPR024934">
    <property type="entry name" value="Rubredoxin-like_dom"/>
</dbReference>
<evidence type="ECO:0000256" key="10">
    <source>
        <dbReference type="ARBA" id="ARBA00022827"/>
    </source>
</evidence>
<dbReference type="PRINTS" id="PR00163">
    <property type="entry name" value="RUBREDOXIN"/>
</dbReference>
<evidence type="ECO:0000256" key="1">
    <source>
        <dbReference type="ARBA" id="ARBA00001965"/>
    </source>
</evidence>
<dbReference type="OrthoDB" id="9769238at2"/>
<dbReference type="CDD" id="cd00730">
    <property type="entry name" value="rubredoxin"/>
    <property type="match status" value="1"/>
</dbReference>
<protein>
    <submittedName>
        <fullName evidence="14">Rubredoxin</fullName>
    </submittedName>
</protein>
<evidence type="ECO:0000256" key="5">
    <source>
        <dbReference type="ARBA" id="ARBA00005337"/>
    </source>
</evidence>
<dbReference type="Gene3D" id="3.50.50.60">
    <property type="entry name" value="FAD/NAD(P)-binding domain"/>
    <property type="match status" value="2"/>
</dbReference>
<dbReference type="InterPro" id="IPR018527">
    <property type="entry name" value="Rubredoxin_Fe_BS"/>
</dbReference>
<comment type="similarity">
    <text evidence="6">Belongs to the FAD-dependent oxidoreductase family.</text>
</comment>
<dbReference type="AlphaFoldDB" id="A0A2S9KFU4"/>
<evidence type="ECO:0000256" key="7">
    <source>
        <dbReference type="ARBA" id="ARBA00022448"/>
    </source>
</evidence>
<dbReference type="PANTHER" id="PTHR43429:SF3">
    <property type="entry name" value="NITRITE REDUCTASE [NAD(P)H]"/>
    <property type="match status" value="1"/>
</dbReference>
<dbReference type="PROSITE" id="PS50903">
    <property type="entry name" value="RUBREDOXIN_LIKE"/>
    <property type="match status" value="1"/>
</dbReference>
<keyword evidence="8" id="KW-0285">Flavoprotein</keyword>
<comment type="cofactor">
    <cofactor evidence="1">
        <name>Fe(3+)</name>
        <dbReference type="ChEBI" id="CHEBI:29034"/>
    </cofactor>
</comment>
<name>A0A2S9KFU4_9BURK</name>
<evidence type="ECO:0000313" key="15">
    <source>
        <dbReference type="Proteomes" id="UP000238326"/>
    </source>
</evidence>
<evidence type="ECO:0000256" key="12">
    <source>
        <dbReference type="ARBA" id="ARBA00023004"/>
    </source>
</evidence>
<comment type="pathway">
    <text evidence="4">Hydrocarbon metabolism; alkane degradation.</text>
</comment>
<dbReference type="InterPro" id="IPR036188">
    <property type="entry name" value="FAD/NAD-bd_sf"/>
</dbReference>
<dbReference type="Gene3D" id="2.20.28.10">
    <property type="match status" value="1"/>
</dbReference>
<keyword evidence="10" id="KW-0274">FAD</keyword>
<evidence type="ECO:0000259" key="13">
    <source>
        <dbReference type="PROSITE" id="PS50903"/>
    </source>
</evidence>
<dbReference type="InterPro" id="IPR024935">
    <property type="entry name" value="Rubredoxin_dom"/>
</dbReference>
<dbReference type="Pfam" id="PF00301">
    <property type="entry name" value="Rubredoxin"/>
    <property type="match status" value="1"/>
</dbReference>
<gene>
    <name evidence="14" type="ORF">C6P61_06635</name>
</gene>
<dbReference type="SUPFAM" id="SSF51905">
    <property type="entry name" value="FAD/NAD(P)-binding domain"/>
    <property type="match status" value="2"/>
</dbReference>
<dbReference type="PANTHER" id="PTHR43429">
    <property type="entry name" value="PYRIDINE NUCLEOTIDE-DISULFIDE OXIDOREDUCTASE DOMAIN-CONTAINING"/>
    <property type="match status" value="1"/>
</dbReference>
<comment type="caution">
    <text evidence="14">The sequence shown here is derived from an EMBL/GenBank/DDBJ whole genome shotgun (WGS) entry which is preliminary data.</text>
</comment>
<reference evidence="14 15" key="1">
    <citation type="submission" date="2018-03" db="EMBL/GenBank/DDBJ databases">
        <title>Comparative genomics illustrates the genes involved in a hyperalkaliphilic mechanisms of Serpentinomonas isolated from highly-alkaline calcium-rich serpentinized springs.</title>
        <authorList>
            <person name="Suzuki S."/>
            <person name="Ishii S."/>
            <person name="Walworth N."/>
            <person name="Bird L."/>
            <person name="Kuenen J.G."/>
            <person name="Nealson K.H."/>
        </authorList>
    </citation>
    <scope>NUCLEOTIDE SEQUENCE [LARGE SCALE GENOMIC DNA]</scope>
    <source>
        <strain evidence="14 15">83</strain>
    </source>
</reference>
<accession>A0A2S9KFU4</accession>
<dbReference type="FunFam" id="2.20.28.10:FF:000001">
    <property type="entry name" value="Rubredoxin"/>
    <property type="match status" value="1"/>
</dbReference>
<dbReference type="PRINTS" id="PR00411">
    <property type="entry name" value="PNDRDTASEI"/>
</dbReference>
<comment type="function">
    <text evidence="3">Involved in the hydrocarbon hydroxylating system, which transfers electrons from NADH to rubredoxin reductase and then through rubredoxin to alkane 1 monooxygenase.</text>
</comment>
<evidence type="ECO:0000256" key="3">
    <source>
        <dbReference type="ARBA" id="ARBA00002792"/>
    </source>
</evidence>
<dbReference type="Pfam" id="PF07992">
    <property type="entry name" value="Pyr_redox_2"/>
    <property type="match status" value="1"/>
</dbReference>
<comment type="similarity">
    <text evidence="5">Belongs to the rubredoxin family.</text>
</comment>
<evidence type="ECO:0000256" key="4">
    <source>
        <dbReference type="ARBA" id="ARBA00004933"/>
    </source>
</evidence>
<keyword evidence="7" id="KW-0813">Transport</keyword>
<dbReference type="PROSITE" id="PS00202">
    <property type="entry name" value="RUBREDOXIN"/>
    <property type="match status" value="1"/>
</dbReference>
<proteinExistence type="inferred from homology"/>
<dbReference type="GO" id="GO:0016491">
    <property type="term" value="F:oxidoreductase activity"/>
    <property type="evidence" value="ECO:0007669"/>
    <property type="project" value="InterPro"/>
</dbReference>
<dbReference type="RefSeq" id="WP_105729143.1">
    <property type="nucleotide sequence ID" value="NZ_PVLR01000016.1"/>
</dbReference>
<keyword evidence="11" id="KW-0249">Electron transport</keyword>
<organism evidence="14 15">
    <name type="scientific">Malikia spinosa</name>
    <dbReference type="NCBI Taxonomy" id="86180"/>
    <lineage>
        <taxon>Bacteria</taxon>
        <taxon>Pseudomonadati</taxon>
        <taxon>Pseudomonadota</taxon>
        <taxon>Betaproteobacteria</taxon>
        <taxon>Burkholderiales</taxon>
        <taxon>Comamonadaceae</taxon>
        <taxon>Malikia</taxon>
    </lineage>
</organism>
<keyword evidence="12" id="KW-0408">Iron</keyword>
<evidence type="ECO:0000256" key="6">
    <source>
        <dbReference type="ARBA" id="ARBA00006442"/>
    </source>
</evidence>
<sequence>MTVPLPFQQYICEACGYVYDEALGDADGGLPPGTRLADIPDDWVCPLCGVSKHDFVPYVAPCLDQLRQQAGQVTLVRSRKVGRAGRAGQGAEGSVVIVGGGSAGWQMAEALRARDSELPITLVSACAGDRYDKPLLSVALARGLPPGQLVKESGAQAASRLRLNLMAHTHAVRVCPATRQLRTTRGAVPYSHLVLAHGAEPVLPDMLAASLCWRINHLAVYQKLRAALDGASHELLIVGAGLIGSELANDLALGGHRVTLLDTQTEPLARWQSEQAGQKVLQAWQGLPIRFVGDVQLAAAERVQGRIRVSTRCGQVFEADQLIAATGLHTPSRLARTAGLSWDQGIAVEAQTLRTSQAGIYALGDCITVEGQASRYIEPIARQAKTIAAQICGGEPQPYQVRPMAVRVKTTSMPLTLH</sequence>
<evidence type="ECO:0000313" key="14">
    <source>
        <dbReference type="EMBL" id="PRD69312.1"/>
    </source>
</evidence>
<comment type="cofactor">
    <cofactor evidence="2">
        <name>FAD</name>
        <dbReference type="ChEBI" id="CHEBI:57692"/>
    </cofactor>
</comment>
<dbReference type="InterPro" id="IPR023753">
    <property type="entry name" value="FAD/NAD-binding_dom"/>
</dbReference>
<evidence type="ECO:0000256" key="2">
    <source>
        <dbReference type="ARBA" id="ARBA00001974"/>
    </source>
</evidence>
<dbReference type="SUPFAM" id="SSF57802">
    <property type="entry name" value="Rubredoxin-like"/>
    <property type="match status" value="1"/>
</dbReference>
<evidence type="ECO:0000256" key="9">
    <source>
        <dbReference type="ARBA" id="ARBA00022723"/>
    </source>
</evidence>
<dbReference type="EMBL" id="PVLR01000016">
    <property type="protein sequence ID" value="PRD69312.1"/>
    <property type="molecule type" value="Genomic_DNA"/>
</dbReference>
<feature type="domain" description="Rubredoxin-like" evidence="13">
    <location>
        <begin position="7"/>
        <end position="58"/>
    </location>
</feature>
<dbReference type="Proteomes" id="UP000238326">
    <property type="component" value="Unassembled WGS sequence"/>
</dbReference>
<dbReference type="PRINTS" id="PR00368">
    <property type="entry name" value="FADPNR"/>
</dbReference>
<dbReference type="GO" id="GO:0005506">
    <property type="term" value="F:iron ion binding"/>
    <property type="evidence" value="ECO:0007669"/>
    <property type="project" value="InterPro"/>
</dbReference>